<organism evidence="1 2">
    <name type="scientific">Aureobasidium subglaciale (strain EXF-2481)</name>
    <name type="common">Aureobasidium pullulans var. subglaciale</name>
    <dbReference type="NCBI Taxonomy" id="1043005"/>
    <lineage>
        <taxon>Eukaryota</taxon>
        <taxon>Fungi</taxon>
        <taxon>Dikarya</taxon>
        <taxon>Ascomycota</taxon>
        <taxon>Pezizomycotina</taxon>
        <taxon>Dothideomycetes</taxon>
        <taxon>Dothideomycetidae</taxon>
        <taxon>Dothideales</taxon>
        <taxon>Saccotheciaceae</taxon>
        <taxon>Aureobasidium</taxon>
    </lineage>
</organism>
<keyword evidence="2" id="KW-1185">Reference proteome</keyword>
<dbReference type="Proteomes" id="UP000030641">
    <property type="component" value="Unassembled WGS sequence"/>
</dbReference>
<reference evidence="1 2" key="1">
    <citation type="journal article" date="2014" name="BMC Genomics">
        <title>Genome sequencing of four Aureobasidium pullulans varieties: biotechnological potential, stress tolerance, and description of new species.</title>
        <authorList>
            <person name="Gostin Ar C."/>
            <person name="Ohm R.A."/>
            <person name="Kogej T."/>
            <person name="Sonjak S."/>
            <person name="Turk M."/>
            <person name="Zajc J."/>
            <person name="Zalar P."/>
            <person name="Grube M."/>
            <person name="Sun H."/>
            <person name="Han J."/>
            <person name="Sharma A."/>
            <person name="Chiniquy J."/>
            <person name="Ngan C.Y."/>
            <person name="Lipzen A."/>
            <person name="Barry K."/>
            <person name="Grigoriev I.V."/>
            <person name="Gunde-Cimerman N."/>
        </authorList>
    </citation>
    <scope>NUCLEOTIDE SEQUENCE [LARGE SCALE GENOMIC DNA]</scope>
    <source>
        <strain evidence="1 2">EXF-2481</strain>
    </source>
</reference>
<accession>A0A074XYW2</accession>
<sequence>MSSWKVMSVLSCFYDQGLGRHLLSNPFHPSFSTVNISPLYRSIKVVFGRMCVFLFFSPLDVHRYKREYVSPTPLPCLLSTTISPPYTCLLVYIHPIYLLYSFLPFPFSSSSSS</sequence>
<gene>
    <name evidence="1" type="ORF">AUEXF2481DRAFT_530658</name>
</gene>
<name>A0A074XYW2_AURSE</name>
<dbReference type="EMBL" id="KL584786">
    <property type="protein sequence ID" value="KEQ90738.1"/>
    <property type="molecule type" value="Genomic_DNA"/>
</dbReference>
<evidence type="ECO:0000313" key="1">
    <source>
        <dbReference type="EMBL" id="KEQ90738.1"/>
    </source>
</evidence>
<protein>
    <submittedName>
        <fullName evidence="1">Uncharacterized protein</fullName>
    </submittedName>
</protein>
<dbReference type="InParanoid" id="A0A074XYW2"/>
<dbReference type="AlphaFoldDB" id="A0A074XYW2"/>
<dbReference type="HOGENOM" id="CLU_2133049_0_0_1"/>
<proteinExistence type="predicted"/>
<evidence type="ECO:0000313" key="2">
    <source>
        <dbReference type="Proteomes" id="UP000030641"/>
    </source>
</evidence>
<dbReference type="RefSeq" id="XP_013339260.1">
    <property type="nucleotide sequence ID" value="XM_013483806.1"/>
</dbReference>
<dbReference type="GeneID" id="25368842"/>